<evidence type="ECO:0000256" key="1">
    <source>
        <dbReference type="SAM" id="MobiDB-lite"/>
    </source>
</evidence>
<keyword evidence="2" id="KW-1185">Reference proteome</keyword>
<feature type="region of interest" description="Disordered" evidence="1">
    <location>
        <begin position="74"/>
        <end position="106"/>
    </location>
</feature>
<gene>
    <name evidence="3" type="primary">LOC108982922</name>
</gene>
<dbReference type="GeneID" id="108982922"/>
<dbReference type="OrthoDB" id="1747086at2759"/>
<accession>A0A2I4DS21</accession>
<feature type="compositionally biased region" description="Basic and acidic residues" evidence="1">
    <location>
        <begin position="88"/>
        <end position="97"/>
    </location>
</feature>
<name>A0A2I4DS21_JUGRE</name>
<dbReference type="PANTHER" id="PTHR24559">
    <property type="entry name" value="TRANSPOSON TY3-I GAG-POL POLYPROTEIN"/>
    <property type="match status" value="1"/>
</dbReference>
<dbReference type="Proteomes" id="UP000235220">
    <property type="component" value="Chromosome 1"/>
</dbReference>
<dbReference type="STRING" id="51240.A0A2I4DS21"/>
<dbReference type="Gene3D" id="3.30.70.270">
    <property type="match status" value="2"/>
</dbReference>
<dbReference type="Gramene" id="Jr01_23000_p1">
    <property type="protein sequence ID" value="cds.Jr01_23000_p1"/>
    <property type="gene ID" value="Jr01_23000"/>
</dbReference>
<reference evidence="3" key="1">
    <citation type="submission" date="2025-08" db="UniProtKB">
        <authorList>
            <consortium name="RefSeq"/>
        </authorList>
    </citation>
    <scope>IDENTIFICATION</scope>
    <source>
        <tissue evidence="3">Leaves</tissue>
    </source>
</reference>
<dbReference type="SUPFAM" id="SSF56672">
    <property type="entry name" value="DNA/RNA polymerases"/>
    <property type="match status" value="1"/>
</dbReference>
<evidence type="ECO:0000313" key="2">
    <source>
        <dbReference type="Proteomes" id="UP000235220"/>
    </source>
</evidence>
<evidence type="ECO:0000313" key="3">
    <source>
        <dbReference type="RefSeq" id="XP_018809950.1"/>
    </source>
</evidence>
<dbReference type="AlphaFoldDB" id="A0A2I4DS21"/>
<dbReference type="KEGG" id="jre:108982922"/>
<dbReference type="InterPro" id="IPR043502">
    <property type="entry name" value="DNA/RNA_pol_sf"/>
</dbReference>
<proteinExistence type="predicted"/>
<dbReference type="Gene3D" id="3.10.10.10">
    <property type="entry name" value="HIV Type 1 Reverse Transcriptase, subunit A, domain 1"/>
    <property type="match status" value="1"/>
</dbReference>
<dbReference type="RefSeq" id="XP_018809950.1">
    <property type="nucleotide sequence ID" value="XM_018954405.1"/>
</dbReference>
<dbReference type="InterPro" id="IPR043128">
    <property type="entry name" value="Rev_trsase/Diguanyl_cyclase"/>
</dbReference>
<protein>
    <submittedName>
        <fullName evidence="3">Uncharacterized protein LOC108982922</fullName>
    </submittedName>
</protein>
<dbReference type="PANTHER" id="PTHR24559:SF447">
    <property type="entry name" value="RNA-DIRECTED DNA POLYMERASE HOMOLOG"/>
    <property type="match status" value="1"/>
</dbReference>
<sequence>MVAQYALRFMELSRFANYLIPYKEKKVEKFEHELDRRIRERVHTFRIWSFTKLVTQATIAEEDLQENIEYNNQRKRQQQHQLLQSASYKDKRPHSENHQGQPQLKVKEADVQKTAFRTQYAHYEFLVMPFCLTNAPATFIDLMNRSNREPEERLRIALETLREKKLYAKFKKYEFWLQEIAFLGHVVSAKGLSVDLAKVEAVNGKVIVYASRQLKTYEQNYLTHYLELATMVFALKYGDIIFMDIDCSINYHFGKANVIADALSRKSSSGTLAMMYTSKKHILLDME</sequence>
<dbReference type="InterPro" id="IPR053134">
    <property type="entry name" value="RNA-dir_DNA_polymerase"/>
</dbReference>
<organism evidence="2 3">
    <name type="scientific">Juglans regia</name>
    <name type="common">English walnut</name>
    <dbReference type="NCBI Taxonomy" id="51240"/>
    <lineage>
        <taxon>Eukaryota</taxon>
        <taxon>Viridiplantae</taxon>
        <taxon>Streptophyta</taxon>
        <taxon>Embryophyta</taxon>
        <taxon>Tracheophyta</taxon>
        <taxon>Spermatophyta</taxon>
        <taxon>Magnoliopsida</taxon>
        <taxon>eudicotyledons</taxon>
        <taxon>Gunneridae</taxon>
        <taxon>Pentapetalae</taxon>
        <taxon>rosids</taxon>
        <taxon>fabids</taxon>
        <taxon>Fagales</taxon>
        <taxon>Juglandaceae</taxon>
        <taxon>Juglans</taxon>
    </lineage>
</organism>